<keyword evidence="4" id="KW-0186">Copper</keyword>
<dbReference type="PROSITE" id="PS00079">
    <property type="entry name" value="MULTICOPPER_OXIDASE1"/>
    <property type="match status" value="1"/>
</dbReference>
<dbReference type="InterPro" id="IPR001117">
    <property type="entry name" value="Cu-oxidase_2nd"/>
</dbReference>
<feature type="compositionally biased region" description="Gly residues" evidence="5">
    <location>
        <begin position="214"/>
        <end position="240"/>
    </location>
</feature>
<dbReference type="Proteomes" id="UP001270362">
    <property type="component" value="Unassembled WGS sequence"/>
</dbReference>
<keyword evidence="11" id="KW-1185">Reference proteome</keyword>
<reference evidence="10" key="1">
    <citation type="journal article" date="2023" name="Mol. Phylogenet. Evol.">
        <title>Genome-scale phylogeny and comparative genomics of the fungal order Sordariales.</title>
        <authorList>
            <person name="Hensen N."/>
            <person name="Bonometti L."/>
            <person name="Westerberg I."/>
            <person name="Brannstrom I.O."/>
            <person name="Guillou S."/>
            <person name="Cros-Aarteil S."/>
            <person name="Calhoun S."/>
            <person name="Haridas S."/>
            <person name="Kuo A."/>
            <person name="Mondo S."/>
            <person name="Pangilinan J."/>
            <person name="Riley R."/>
            <person name="LaButti K."/>
            <person name="Andreopoulos B."/>
            <person name="Lipzen A."/>
            <person name="Chen C."/>
            <person name="Yan M."/>
            <person name="Daum C."/>
            <person name="Ng V."/>
            <person name="Clum A."/>
            <person name="Steindorff A."/>
            <person name="Ohm R.A."/>
            <person name="Martin F."/>
            <person name="Silar P."/>
            <person name="Natvig D.O."/>
            <person name="Lalanne C."/>
            <person name="Gautier V."/>
            <person name="Ament-Velasquez S.L."/>
            <person name="Kruys A."/>
            <person name="Hutchinson M.I."/>
            <person name="Powell A.J."/>
            <person name="Barry K."/>
            <person name="Miller A.N."/>
            <person name="Grigoriev I.V."/>
            <person name="Debuchy R."/>
            <person name="Gladieux P."/>
            <person name="Hiltunen Thoren M."/>
            <person name="Johannesson H."/>
        </authorList>
    </citation>
    <scope>NUCLEOTIDE SEQUENCE</scope>
    <source>
        <strain evidence="10">CBS 314.62</strain>
    </source>
</reference>
<name>A0AAE1C7Y0_9PEZI</name>
<dbReference type="SUPFAM" id="SSF49503">
    <property type="entry name" value="Cupredoxins"/>
    <property type="match status" value="3"/>
</dbReference>
<dbReference type="InterPro" id="IPR033138">
    <property type="entry name" value="Cu_oxidase_CS"/>
</dbReference>
<dbReference type="InterPro" id="IPR017762">
    <property type="entry name" value="Multicopper_oxidase_fun"/>
</dbReference>
<dbReference type="CDD" id="cd13895">
    <property type="entry name" value="CuRO_3_AAO_like_2"/>
    <property type="match status" value="1"/>
</dbReference>
<dbReference type="InterPro" id="IPR011707">
    <property type="entry name" value="Cu-oxidase-like_N"/>
</dbReference>
<dbReference type="InterPro" id="IPR002355">
    <property type="entry name" value="Cu_oxidase_Cu_BS"/>
</dbReference>
<dbReference type="EMBL" id="JAULSO010000005">
    <property type="protein sequence ID" value="KAK3682293.1"/>
    <property type="molecule type" value="Genomic_DNA"/>
</dbReference>
<accession>A0AAE1C7Y0</accession>
<dbReference type="InterPro" id="IPR008972">
    <property type="entry name" value="Cupredoxin"/>
</dbReference>
<keyword evidence="3" id="KW-0560">Oxidoreductase</keyword>
<dbReference type="PANTHER" id="PTHR11709">
    <property type="entry name" value="MULTI-COPPER OXIDASE"/>
    <property type="match status" value="1"/>
</dbReference>
<dbReference type="Pfam" id="PF00394">
    <property type="entry name" value="Cu-oxidase"/>
    <property type="match status" value="1"/>
</dbReference>
<evidence type="ECO:0000313" key="10">
    <source>
        <dbReference type="EMBL" id="KAK3682293.1"/>
    </source>
</evidence>
<feature type="domain" description="Plastocyanin-like" evidence="8">
    <location>
        <begin position="441"/>
        <end position="595"/>
    </location>
</feature>
<dbReference type="GO" id="GO:0005507">
    <property type="term" value="F:copper ion binding"/>
    <property type="evidence" value="ECO:0007669"/>
    <property type="project" value="InterPro"/>
</dbReference>
<dbReference type="Pfam" id="PF07731">
    <property type="entry name" value="Cu-oxidase_2"/>
    <property type="match status" value="1"/>
</dbReference>
<reference evidence="10" key="2">
    <citation type="submission" date="2023-06" db="EMBL/GenBank/DDBJ databases">
        <authorList>
            <consortium name="Lawrence Berkeley National Laboratory"/>
            <person name="Haridas S."/>
            <person name="Hensen N."/>
            <person name="Bonometti L."/>
            <person name="Westerberg I."/>
            <person name="Brannstrom I.O."/>
            <person name="Guillou S."/>
            <person name="Cros-Aarteil S."/>
            <person name="Calhoun S."/>
            <person name="Kuo A."/>
            <person name="Mondo S."/>
            <person name="Pangilinan J."/>
            <person name="Riley R."/>
            <person name="Labutti K."/>
            <person name="Andreopoulos B."/>
            <person name="Lipzen A."/>
            <person name="Chen C."/>
            <person name="Yanf M."/>
            <person name="Daum C."/>
            <person name="Ng V."/>
            <person name="Clum A."/>
            <person name="Steindorff A."/>
            <person name="Ohm R."/>
            <person name="Martin F."/>
            <person name="Silar P."/>
            <person name="Natvig D."/>
            <person name="Lalanne C."/>
            <person name="Gautier V."/>
            <person name="Ament-Velasquez S.L."/>
            <person name="Kruys A."/>
            <person name="Hutchinson M.I."/>
            <person name="Powell A.J."/>
            <person name="Barry K."/>
            <person name="Miller A.N."/>
            <person name="Grigoriev I.V."/>
            <person name="Debuchy R."/>
            <person name="Gladieux P."/>
            <person name="Thoren M.H."/>
            <person name="Johannesson H."/>
        </authorList>
    </citation>
    <scope>NUCLEOTIDE SEQUENCE</scope>
    <source>
        <strain evidence="10">CBS 314.62</strain>
    </source>
</reference>
<feature type="region of interest" description="Disordered" evidence="5">
    <location>
        <begin position="207"/>
        <end position="242"/>
    </location>
</feature>
<dbReference type="NCBIfam" id="TIGR03390">
    <property type="entry name" value="ascorbOXfungal"/>
    <property type="match status" value="1"/>
</dbReference>
<evidence type="ECO:0000256" key="1">
    <source>
        <dbReference type="ARBA" id="ARBA00010609"/>
    </source>
</evidence>
<dbReference type="InterPro" id="IPR045087">
    <property type="entry name" value="Cu-oxidase_fam"/>
</dbReference>
<comment type="caution">
    <text evidence="10">The sequence shown here is derived from an EMBL/GenBank/DDBJ whole genome shotgun (WGS) entry which is preliminary data.</text>
</comment>
<evidence type="ECO:0000256" key="3">
    <source>
        <dbReference type="ARBA" id="ARBA00023002"/>
    </source>
</evidence>
<feature type="domain" description="Plastocyanin-like" evidence="9">
    <location>
        <begin position="45"/>
        <end position="152"/>
    </location>
</feature>
<evidence type="ECO:0000256" key="6">
    <source>
        <dbReference type="SAM" id="SignalP"/>
    </source>
</evidence>
<comment type="similarity">
    <text evidence="1">Belongs to the multicopper oxidase family.</text>
</comment>
<evidence type="ECO:0000256" key="4">
    <source>
        <dbReference type="ARBA" id="ARBA00023008"/>
    </source>
</evidence>
<organism evidence="10 11">
    <name type="scientific">Podospora appendiculata</name>
    <dbReference type="NCBI Taxonomy" id="314037"/>
    <lineage>
        <taxon>Eukaryota</taxon>
        <taxon>Fungi</taxon>
        <taxon>Dikarya</taxon>
        <taxon>Ascomycota</taxon>
        <taxon>Pezizomycotina</taxon>
        <taxon>Sordariomycetes</taxon>
        <taxon>Sordariomycetidae</taxon>
        <taxon>Sordariales</taxon>
        <taxon>Podosporaceae</taxon>
        <taxon>Podospora</taxon>
    </lineage>
</organism>
<keyword evidence="2" id="KW-0479">Metal-binding</keyword>
<dbReference type="Gene3D" id="2.60.40.420">
    <property type="entry name" value="Cupredoxins - blue copper proteins"/>
    <property type="match status" value="3"/>
</dbReference>
<dbReference type="InterPro" id="IPR035666">
    <property type="entry name" value="MCO_CuRO_3"/>
</dbReference>
<feature type="signal peptide" evidence="6">
    <location>
        <begin position="1"/>
        <end position="21"/>
    </location>
</feature>
<dbReference type="GO" id="GO:0016491">
    <property type="term" value="F:oxidoreductase activity"/>
    <property type="evidence" value="ECO:0007669"/>
    <property type="project" value="UniProtKB-KW"/>
</dbReference>
<evidence type="ECO:0000259" key="8">
    <source>
        <dbReference type="Pfam" id="PF07731"/>
    </source>
</evidence>
<evidence type="ECO:0000259" key="9">
    <source>
        <dbReference type="Pfam" id="PF07732"/>
    </source>
</evidence>
<dbReference type="CDD" id="cd13873">
    <property type="entry name" value="CuRO_2_AAO_like_2"/>
    <property type="match status" value="1"/>
</dbReference>
<dbReference type="Pfam" id="PF07732">
    <property type="entry name" value="Cu-oxidase_3"/>
    <property type="match status" value="1"/>
</dbReference>
<dbReference type="InterPro" id="IPR011706">
    <property type="entry name" value="Cu-oxidase_C"/>
</dbReference>
<protein>
    <submittedName>
        <fullName evidence="10">Cupredoxin</fullName>
    </submittedName>
</protein>
<proteinExistence type="inferred from homology"/>
<dbReference type="PROSITE" id="PS00080">
    <property type="entry name" value="MULTICOPPER_OXIDASE2"/>
    <property type="match status" value="1"/>
</dbReference>
<evidence type="ECO:0000256" key="5">
    <source>
        <dbReference type="SAM" id="MobiDB-lite"/>
    </source>
</evidence>
<dbReference type="AlphaFoldDB" id="A0AAE1C7Y0"/>
<evidence type="ECO:0000313" key="11">
    <source>
        <dbReference type="Proteomes" id="UP001270362"/>
    </source>
</evidence>
<evidence type="ECO:0000259" key="7">
    <source>
        <dbReference type="Pfam" id="PF00394"/>
    </source>
</evidence>
<sequence length="654" mass="71485">MRASTLSSLFLGALFPAIALAGTVVHDSSFTPNHILRVTVAELPTGCQSRQSVIVNGTSPGPALHIPPGTSSWIRVYNDMTDQNLTMHWHGLAQRMAPFADGTPQASQWPIPPGHFFDYEIATRLGDSGTYYYHSHVEMQAISCSGPLIVDDCGASPYTYDDERIFHFQDWYHETDQQLVNNVKGVPYHWTGETNGILLNGQGVAAGQTATTGPPGGSRGRFGGGHSSPPGRGGRGGGGRFSQRDVVTVDQTTTATGCSLPVIDVEPGKTYRFRFIGATGLSLLTMAFEGHGNLTIVQVDGFEYNAPVETEHLQIGAGQRFDVVFKTKTVQDLEADGNKSTYFLQFETRERPDPYRGYAVLRYYDDSEIPASPSGSVLDLPAQVNNWMEYTFTPLEPGTNEAPTAAEVTRRVIIDSVLTTDQASGRVVWQLAHQDWTEFTPQIPLLVDIYQRGQAAVPNYDAAMKNYGWDPKTKAFPAKIGEVLEIVFQNRGALVGQSGFVETHPFHAHSNHYYDIGSGEGLYDADANNAKIAALNYRPVLRDTTMLYQYGGTVAPGAPAGWRAWRIRVADAGVWLIHCHILAHMMMGMQTAWVVGGAADIQQIPLEVSQAYFTYGGSVYGNTTHAPTQYQFFNATNKCVAAPQVLANVTRRGF</sequence>
<evidence type="ECO:0000256" key="2">
    <source>
        <dbReference type="ARBA" id="ARBA00022723"/>
    </source>
</evidence>
<feature type="chain" id="PRO_5042062930" evidence="6">
    <location>
        <begin position="22"/>
        <end position="654"/>
    </location>
</feature>
<keyword evidence="6" id="KW-0732">Signal</keyword>
<feature type="domain" description="Plastocyanin-like" evidence="7">
    <location>
        <begin position="163"/>
        <end position="363"/>
    </location>
</feature>
<gene>
    <name evidence="10" type="ORF">B0T22DRAFT_280401</name>
</gene>
<dbReference type="PANTHER" id="PTHR11709:SF394">
    <property type="entry name" value="FI03373P-RELATED"/>
    <property type="match status" value="1"/>
</dbReference>